<feature type="transmembrane region" description="Helical" evidence="6">
    <location>
        <begin position="12"/>
        <end position="31"/>
    </location>
</feature>
<feature type="transmembrane region" description="Helical" evidence="6">
    <location>
        <begin position="128"/>
        <end position="145"/>
    </location>
</feature>
<keyword evidence="5 6" id="KW-0472">Membrane</keyword>
<feature type="transmembrane region" description="Helical" evidence="6">
    <location>
        <begin position="183"/>
        <end position="202"/>
    </location>
</feature>
<sequence length="301" mass="31734">MSATDRILPAIGYRLASVVAFATMGALIKLAETRGAGLVELLFFRQAGSIPVVVAWVALGPGLASLRTERLSAHAVRCAVGLSSMTFMFSTLLLLPLAEATTLQFTVPIFATILGAVLLREKTGIHRWSAVVLGFVGVLVVAQPGSGLIPWQGAVTGLLAASLSAAVSILIRRMGTSEPPATIVFYFSVLSMVPLFPAFLWTLGTHDAGTWAMLVCIGLVGAIGQLTMTTAITLAPVSVVVPMDYSGLIWATLYGWALFGVLPDAWTWIGAPLIVASGLYIVWREQRLARGIARSAPAVSD</sequence>
<feature type="transmembrane region" description="Helical" evidence="6">
    <location>
        <begin position="43"/>
        <end position="63"/>
    </location>
</feature>
<evidence type="ECO:0000256" key="2">
    <source>
        <dbReference type="ARBA" id="ARBA00009853"/>
    </source>
</evidence>
<feature type="transmembrane region" description="Helical" evidence="6">
    <location>
        <begin position="75"/>
        <end position="95"/>
    </location>
</feature>
<dbReference type="Pfam" id="PF00892">
    <property type="entry name" value="EamA"/>
    <property type="match status" value="2"/>
</dbReference>
<evidence type="ECO:0000256" key="6">
    <source>
        <dbReference type="SAM" id="Phobius"/>
    </source>
</evidence>
<evidence type="ECO:0000256" key="1">
    <source>
        <dbReference type="ARBA" id="ARBA00004141"/>
    </source>
</evidence>
<keyword evidence="4 6" id="KW-1133">Transmembrane helix</keyword>
<name>A0ABW4NFB0_9SPHN</name>
<keyword evidence="3 6" id="KW-0812">Transmembrane</keyword>
<dbReference type="PANTHER" id="PTHR22911">
    <property type="entry name" value="ACYL-MALONYL CONDENSING ENZYME-RELATED"/>
    <property type="match status" value="1"/>
</dbReference>
<gene>
    <name evidence="8" type="ORF">ACFSC3_11575</name>
</gene>
<proteinExistence type="inferred from homology"/>
<dbReference type="Proteomes" id="UP001597283">
    <property type="component" value="Unassembled WGS sequence"/>
</dbReference>
<dbReference type="SUPFAM" id="SSF103481">
    <property type="entry name" value="Multidrug resistance efflux transporter EmrE"/>
    <property type="match status" value="2"/>
</dbReference>
<dbReference type="InterPro" id="IPR037185">
    <property type="entry name" value="EmrE-like"/>
</dbReference>
<evidence type="ECO:0000259" key="7">
    <source>
        <dbReference type="Pfam" id="PF00892"/>
    </source>
</evidence>
<reference evidence="9" key="1">
    <citation type="journal article" date="2019" name="Int. J. Syst. Evol. Microbiol.">
        <title>The Global Catalogue of Microorganisms (GCM) 10K type strain sequencing project: providing services to taxonomists for standard genome sequencing and annotation.</title>
        <authorList>
            <consortium name="The Broad Institute Genomics Platform"/>
            <consortium name="The Broad Institute Genome Sequencing Center for Infectious Disease"/>
            <person name="Wu L."/>
            <person name="Ma J."/>
        </authorList>
    </citation>
    <scope>NUCLEOTIDE SEQUENCE [LARGE SCALE GENOMIC DNA]</scope>
    <source>
        <strain evidence="9">Q85</strain>
    </source>
</reference>
<feature type="transmembrane region" description="Helical" evidence="6">
    <location>
        <begin position="101"/>
        <end position="119"/>
    </location>
</feature>
<dbReference type="PANTHER" id="PTHR22911:SF6">
    <property type="entry name" value="SOLUTE CARRIER FAMILY 35 MEMBER G1"/>
    <property type="match status" value="1"/>
</dbReference>
<feature type="transmembrane region" description="Helical" evidence="6">
    <location>
        <begin position="151"/>
        <end position="171"/>
    </location>
</feature>
<comment type="similarity">
    <text evidence="2">Belongs to the drug/metabolite transporter (DMT) superfamily. 10 TMS drug/metabolite exporter (DME) (TC 2.A.7.3) family.</text>
</comment>
<feature type="domain" description="EamA" evidence="7">
    <location>
        <begin position="153"/>
        <end position="281"/>
    </location>
</feature>
<protein>
    <submittedName>
        <fullName evidence="8">DMT family transporter</fullName>
    </submittedName>
</protein>
<evidence type="ECO:0000256" key="3">
    <source>
        <dbReference type="ARBA" id="ARBA00022692"/>
    </source>
</evidence>
<feature type="transmembrane region" description="Helical" evidence="6">
    <location>
        <begin position="208"/>
        <end position="227"/>
    </location>
</feature>
<feature type="domain" description="EamA" evidence="7">
    <location>
        <begin position="12"/>
        <end position="141"/>
    </location>
</feature>
<evidence type="ECO:0000313" key="9">
    <source>
        <dbReference type="Proteomes" id="UP001597283"/>
    </source>
</evidence>
<comment type="subcellular location">
    <subcellularLocation>
        <location evidence="1">Membrane</location>
        <topology evidence="1">Multi-pass membrane protein</topology>
    </subcellularLocation>
</comment>
<evidence type="ECO:0000256" key="4">
    <source>
        <dbReference type="ARBA" id="ARBA00022989"/>
    </source>
</evidence>
<dbReference type="RefSeq" id="WP_380940600.1">
    <property type="nucleotide sequence ID" value="NZ_JBHUFC010000003.1"/>
</dbReference>
<feature type="transmembrane region" description="Helical" evidence="6">
    <location>
        <begin position="265"/>
        <end position="283"/>
    </location>
</feature>
<organism evidence="8 9">
    <name type="scientific">Sphingomonas floccifaciens</name>
    <dbReference type="NCBI Taxonomy" id="1844115"/>
    <lineage>
        <taxon>Bacteria</taxon>
        <taxon>Pseudomonadati</taxon>
        <taxon>Pseudomonadota</taxon>
        <taxon>Alphaproteobacteria</taxon>
        <taxon>Sphingomonadales</taxon>
        <taxon>Sphingomonadaceae</taxon>
        <taxon>Sphingomonas</taxon>
    </lineage>
</organism>
<dbReference type="EMBL" id="JBHUFC010000003">
    <property type="protein sequence ID" value="MFD1788214.1"/>
    <property type="molecule type" value="Genomic_DNA"/>
</dbReference>
<evidence type="ECO:0000256" key="5">
    <source>
        <dbReference type="ARBA" id="ARBA00023136"/>
    </source>
</evidence>
<accession>A0ABW4NFB0</accession>
<dbReference type="InterPro" id="IPR000620">
    <property type="entry name" value="EamA_dom"/>
</dbReference>
<keyword evidence="9" id="KW-1185">Reference proteome</keyword>
<evidence type="ECO:0000313" key="8">
    <source>
        <dbReference type="EMBL" id="MFD1788214.1"/>
    </source>
</evidence>
<feature type="transmembrane region" description="Helical" evidence="6">
    <location>
        <begin position="239"/>
        <end position="259"/>
    </location>
</feature>
<comment type="caution">
    <text evidence="8">The sequence shown here is derived from an EMBL/GenBank/DDBJ whole genome shotgun (WGS) entry which is preliminary data.</text>
</comment>